<evidence type="ECO:0000256" key="2">
    <source>
        <dbReference type="ARBA" id="ARBA00011016"/>
    </source>
</evidence>
<dbReference type="InterPro" id="IPR010335">
    <property type="entry name" value="Mesothelin"/>
</dbReference>
<proteinExistence type="inferred from homology"/>
<dbReference type="Pfam" id="PF06060">
    <property type="entry name" value="Mesothelin"/>
    <property type="match status" value="3"/>
</dbReference>
<accession>A0A8B9UQ31</accession>
<evidence type="ECO:0000313" key="7">
    <source>
        <dbReference type="Ensembl" id="ENSAZOP00000011373.1"/>
    </source>
</evidence>
<evidence type="ECO:0000256" key="5">
    <source>
        <dbReference type="ARBA" id="ARBA00023136"/>
    </source>
</evidence>
<evidence type="ECO:0000256" key="6">
    <source>
        <dbReference type="ARBA" id="ARBA00023180"/>
    </source>
</evidence>
<sequence>MYRLSQSVLQGYTCAVANEIGTERVQQLAKVMKKKNVQLGEDQTMCVEDIILNRADQLFDLTQQNSQSVCLSSPSDYAATGSCRQYFASVGKANLDLLQRDSSERKQLLLEALACLVCGQGTTLLKENAEILGHLVCDLGEEYIRSSGENLLEQLSQCASFLPDQEEAIKSVISSGNTTFGYAFVFLASVKYFPKTKPLAFIPITTVFPQTYPDGYPDSLLSKLGSFIDSATPEEIKRWRITSPNTLASLLKRLPKDEQVGISICFLPRFASLFGNCWFRTSLVVSKMVGPSLKSKQVDLKRFFTKDILYAKAKRAFSDQHYLPSYYTHIEPYLGGAPGEDLKALSKDNVNMSVDTLAKLRTDSLMSLTPAEVKGLLGVNIRDLVKWQNKSPIREWVRRQKQAELDKLAIGLTGGTQEGYIIIVTPQFQLLTCSLCLPAWGGINSVLPRMMAAYQSESQRPLAKDLPQMWHKGIFSPRGVIQLLVSLH</sequence>
<evidence type="ECO:0000256" key="1">
    <source>
        <dbReference type="ARBA" id="ARBA00004370"/>
    </source>
</evidence>
<comment type="subcellular location">
    <subcellularLocation>
        <location evidence="1">Membrane</location>
    </subcellularLocation>
</comment>
<dbReference type="AlphaFoldDB" id="A0A8B9UQ31"/>
<dbReference type="GO" id="GO:0007160">
    <property type="term" value="P:cell-matrix adhesion"/>
    <property type="evidence" value="ECO:0007669"/>
    <property type="project" value="TreeGrafter"/>
</dbReference>
<evidence type="ECO:0000313" key="8">
    <source>
        <dbReference type="Proteomes" id="UP000694549"/>
    </source>
</evidence>
<name>A0A8B9UQ31_9AVES</name>
<keyword evidence="4" id="KW-0130">Cell adhesion</keyword>
<keyword evidence="3" id="KW-0732">Signal</keyword>
<reference evidence="7" key="1">
    <citation type="submission" date="2025-08" db="UniProtKB">
        <authorList>
            <consortium name="Ensembl"/>
        </authorList>
    </citation>
    <scope>IDENTIFICATION</scope>
</reference>
<evidence type="ECO:0008006" key="9">
    <source>
        <dbReference type="Google" id="ProtNLM"/>
    </source>
</evidence>
<keyword evidence="8" id="KW-1185">Reference proteome</keyword>
<dbReference type="GO" id="GO:0009986">
    <property type="term" value="C:cell surface"/>
    <property type="evidence" value="ECO:0007669"/>
    <property type="project" value="TreeGrafter"/>
</dbReference>
<dbReference type="Ensembl" id="ENSAZOT00000012143.1">
    <property type="protein sequence ID" value="ENSAZOP00000011373.1"/>
    <property type="gene ID" value="ENSAZOG00000007294.1"/>
</dbReference>
<evidence type="ECO:0000256" key="3">
    <source>
        <dbReference type="ARBA" id="ARBA00022729"/>
    </source>
</evidence>
<keyword evidence="6" id="KW-0325">Glycoprotein</keyword>
<keyword evidence="5" id="KW-0472">Membrane</keyword>
<dbReference type="PANTHER" id="PTHR23412:SF6">
    <property type="entry name" value="MESOTHELIN"/>
    <property type="match status" value="1"/>
</dbReference>
<dbReference type="GO" id="GO:0016020">
    <property type="term" value="C:membrane"/>
    <property type="evidence" value="ECO:0007669"/>
    <property type="project" value="UniProtKB-SubCell"/>
</dbReference>
<reference evidence="7" key="2">
    <citation type="submission" date="2025-09" db="UniProtKB">
        <authorList>
            <consortium name="Ensembl"/>
        </authorList>
    </citation>
    <scope>IDENTIFICATION</scope>
</reference>
<evidence type="ECO:0000256" key="4">
    <source>
        <dbReference type="ARBA" id="ARBA00022889"/>
    </source>
</evidence>
<dbReference type="InterPro" id="IPR026664">
    <property type="entry name" value="Stereocilin-rel"/>
</dbReference>
<protein>
    <recommendedName>
        <fullName evidence="9">Mesothelin</fullName>
    </recommendedName>
</protein>
<comment type="similarity">
    <text evidence="2">Belongs to the mesothelin family.</text>
</comment>
<organism evidence="7 8">
    <name type="scientific">Anas zonorhyncha</name>
    <name type="common">Eastern spot-billed duck</name>
    <dbReference type="NCBI Taxonomy" id="75864"/>
    <lineage>
        <taxon>Eukaryota</taxon>
        <taxon>Metazoa</taxon>
        <taxon>Chordata</taxon>
        <taxon>Craniata</taxon>
        <taxon>Vertebrata</taxon>
        <taxon>Euteleostomi</taxon>
        <taxon>Archelosauria</taxon>
        <taxon>Archosauria</taxon>
        <taxon>Dinosauria</taxon>
        <taxon>Saurischia</taxon>
        <taxon>Theropoda</taxon>
        <taxon>Coelurosauria</taxon>
        <taxon>Aves</taxon>
        <taxon>Neognathae</taxon>
        <taxon>Galloanserae</taxon>
        <taxon>Anseriformes</taxon>
        <taxon>Anatidae</taxon>
        <taxon>Anatinae</taxon>
        <taxon>Anas</taxon>
    </lineage>
</organism>
<dbReference type="Proteomes" id="UP000694549">
    <property type="component" value="Unplaced"/>
</dbReference>
<dbReference type="PANTHER" id="PTHR23412">
    <property type="entry name" value="STEREOCILIN RELATED"/>
    <property type="match status" value="1"/>
</dbReference>